<dbReference type="EMBL" id="NMUE01000001">
    <property type="protein sequence ID" value="RFA98578.1"/>
    <property type="molecule type" value="Genomic_DNA"/>
</dbReference>
<sequence>MFHSVINFHPVRVVFKRDVSLPSLGLSYQTNTVAEVPLFLALKLADMDAVEIDESYVISPKDVATLKYAEQRDNYPVKLPEGFYPRVRITIYLLGKKGDSKTVRAIIQEVRELLIERVRKIAMLIAARPELANDQSFLERLTPEEKALLTSMHNAITSFILSVI</sequence>
<evidence type="ECO:0000313" key="4">
    <source>
        <dbReference type="Proteomes" id="UP000256877"/>
    </source>
</evidence>
<evidence type="ECO:0000313" key="5">
    <source>
        <dbReference type="Proteomes" id="UP000257123"/>
    </source>
</evidence>
<comment type="caution">
    <text evidence="2">The sequence shown here is derived from an EMBL/GenBank/DDBJ whole genome shotgun (WGS) entry which is preliminary data.</text>
</comment>
<evidence type="ECO:0000313" key="3">
    <source>
        <dbReference type="EMBL" id="RFB00069.1"/>
    </source>
</evidence>
<dbReference type="CDD" id="cd11714">
    <property type="entry name" value="GINS_A_archaea"/>
    <property type="match status" value="1"/>
</dbReference>
<dbReference type="RefSeq" id="WP_116420307.1">
    <property type="nucleotide sequence ID" value="NZ_NMUE01000001.1"/>
</dbReference>
<feature type="domain" description="GINS subunit" evidence="1">
    <location>
        <begin position="58"/>
        <end position="160"/>
    </location>
</feature>
<dbReference type="Proteomes" id="UP000257123">
    <property type="component" value="Unassembled WGS sequence"/>
</dbReference>
<proteinExistence type="predicted"/>
<protein>
    <submittedName>
        <fullName evidence="2">GINS complex subunit Sld5</fullName>
    </submittedName>
</protein>
<dbReference type="InterPro" id="IPR021151">
    <property type="entry name" value="GINS_A"/>
</dbReference>
<dbReference type="InterPro" id="IPR038437">
    <property type="entry name" value="GINS_Psf3_sf"/>
</dbReference>
<dbReference type="AlphaFoldDB" id="A0A371R448"/>
<dbReference type="OrthoDB" id="27294at2157"/>
<dbReference type="EMBL" id="NMUF01000004">
    <property type="protein sequence ID" value="RFB00069.1"/>
    <property type="molecule type" value="Genomic_DNA"/>
</dbReference>
<evidence type="ECO:0000313" key="2">
    <source>
        <dbReference type="EMBL" id="RFA98578.1"/>
    </source>
</evidence>
<reference evidence="4 5" key="1">
    <citation type="submission" date="2017-07" db="EMBL/GenBank/DDBJ databases">
        <title>Draft genome sequence of aerobic hyperthermophilic archaea, Pyrobaculum aerophilum YKB31 and YKB32.</title>
        <authorList>
            <person name="Mochizuki T."/>
            <person name="Berliner A.J."/>
            <person name="Yoshida-Takashima Y."/>
            <person name="Takaki Y."/>
            <person name="Nunoura T."/>
            <person name="Takai K."/>
        </authorList>
    </citation>
    <scope>NUCLEOTIDE SEQUENCE [LARGE SCALE GENOMIC DNA]</scope>
    <source>
        <strain evidence="2 5">YKB31</strain>
        <strain evidence="3 4">YKB32</strain>
    </source>
</reference>
<dbReference type="Pfam" id="PF05916">
    <property type="entry name" value="Sld5"/>
    <property type="match status" value="1"/>
</dbReference>
<dbReference type="Proteomes" id="UP000256877">
    <property type="component" value="Unassembled WGS sequence"/>
</dbReference>
<gene>
    <name evidence="2" type="ORF">CGL51_00330</name>
    <name evidence="3" type="ORF">CGL52_02325</name>
</gene>
<name>A0A371R448_9CREN</name>
<evidence type="ECO:0000259" key="1">
    <source>
        <dbReference type="Pfam" id="PF05916"/>
    </source>
</evidence>
<organism evidence="2 5">
    <name type="scientific">Pyrobaculum aerophilum</name>
    <dbReference type="NCBI Taxonomy" id="13773"/>
    <lineage>
        <taxon>Archaea</taxon>
        <taxon>Thermoproteota</taxon>
        <taxon>Thermoprotei</taxon>
        <taxon>Thermoproteales</taxon>
        <taxon>Thermoproteaceae</taxon>
        <taxon>Pyrobaculum</taxon>
    </lineage>
</organism>
<accession>A0A371R448</accession>
<dbReference type="Gene3D" id="1.20.58.2050">
    <property type="match status" value="1"/>
</dbReference>